<dbReference type="InterPro" id="IPR040312">
    <property type="entry name" value="FWCH1/FWCH2"/>
</dbReference>
<dbReference type="PANTHER" id="PTHR31665:SF0">
    <property type="entry name" value="FLYWCH FAMILY MEMBER 2"/>
    <property type="match status" value="1"/>
</dbReference>
<dbReference type="Pfam" id="PF04500">
    <property type="entry name" value="FLYWCH"/>
    <property type="match status" value="2"/>
</dbReference>
<organism evidence="5 6">
    <name type="scientific">Polypedilum vanderplanki</name>
    <name type="common">Sleeping chironomid midge</name>
    <dbReference type="NCBI Taxonomy" id="319348"/>
    <lineage>
        <taxon>Eukaryota</taxon>
        <taxon>Metazoa</taxon>
        <taxon>Ecdysozoa</taxon>
        <taxon>Arthropoda</taxon>
        <taxon>Hexapoda</taxon>
        <taxon>Insecta</taxon>
        <taxon>Pterygota</taxon>
        <taxon>Neoptera</taxon>
        <taxon>Endopterygota</taxon>
        <taxon>Diptera</taxon>
        <taxon>Nematocera</taxon>
        <taxon>Chironomoidea</taxon>
        <taxon>Chironomidae</taxon>
        <taxon>Chironominae</taxon>
        <taxon>Polypedilum</taxon>
        <taxon>Polypedilum</taxon>
    </lineage>
</organism>
<evidence type="ECO:0000313" key="5">
    <source>
        <dbReference type="EMBL" id="KAG5672370.1"/>
    </source>
</evidence>
<evidence type="ECO:0000256" key="2">
    <source>
        <dbReference type="ARBA" id="ARBA00022771"/>
    </source>
</evidence>
<dbReference type="GO" id="GO:0008270">
    <property type="term" value="F:zinc ion binding"/>
    <property type="evidence" value="ECO:0007669"/>
    <property type="project" value="UniProtKB-KW"/>
</dbReference>
<dbReference type="OrthoDB" id="7761241at2759"/>
<sequence length="166" mass="19038">MLIYGGHKYVLVYKQGEKNVWRCNSMSKFGCKAGATTIGEDFKLLRKHNHPRKKRGVTLNVLTQNGFIYNRIKDDDGTNFIPIDYYETSRGAKGILCDGHYFVKEKAFGKSINWHCILKKKRGCSSRGVTSYTNPMVMKLTKSKHNHPVEKRDYKILPISALFSSK</sequence>
<accession>A0A9J6BRK1</accession>
<dbReference type="PANTHER" id="PTHR31665">
    <property type="entry name" value="FLYWCH FAMILY MEMBER 2-RELATED"/>
    <property type="match status" value="1"/>
</dbReference>
<feature type="domain" description="FLYWCH-type" evidence="4">
    <location>
        <begin position="1"/>
        <end position="50"/>
    </location>
</feature>
<dbReference type="Gene3D" id="2.20.25.240">
    <property type="match status" value="2"/>
</dbReference>
<reference evidence="5" key="1">
    <citation type="submission" date="2021-03" db="EMBL/GenBank/DDBJ databases">
        <title>Chromosome level genome of the anhydrobiotic midge Polypedilum vanderplanki.</title>
        <authorList>
            <person name="Yoshida Y."/>
            <person name="Kikawada T."/>
            <person name="Gusev O."/>
        </authorList>
    </citation>
    <scope>NUCLEOTIDE SEQUENCE</scope>
    <source>
        <strain evidence="5">NIAS01</strain>
        <tissue evidence="5">Whole body or cell culture</tissue>
    </source>
</reference>
<keyword evidence="1" id="KW-0479">Metal-binding</keyword>
<evidence type="ECO:0000256" key="1">
    <source>
        <dbReference type="ARBA" id="ARBA00022723"/>
    </source>
</evidence>
<name>A0A9J6BRK1_POLVA</name>
<keyword evidence="3" id="KW-0862">Zinc</keyword>
<dbReference type="Proteomes" id="UP001107558">
    <property type="component" value="Chromosome 3"/>
</dbReference>
<dbReference type="InterPro" id="IPR007588">
    <property type="entry name" value="Znf_FLYWCH"/>
</dbReference>
<proteinExistence type="predicted"/>
<evidence type="ECO:0000313" key="6">
    <source>
        <dbReference type="Proteomes" id="UP001107558"/>
    </source>
</evidence>
<evidence type="ECO:0000259" key="4">
    <source>
        <dbReference type="Pfam" id="PF04500"/>
    </source>
</evidence>
<gene>
    <name evidence="5" type="ORF">PVAND_002502</name>
</gene>
<dbReference type="EMBL" id="JADBJN010000003">
    <property type="protein sequence ID" value="KAG5672370.1"/>
    <property type="molecule type" value="Genomic_DNA"/>
</dbReference>
<protein>
    <recommendedName>
        <fullName evidence="4">FLYWCH-type domain-containing protein</fullName>
    </recommendedName>
</protein>
<keyword evidence="2" id="KW-0863">Zinc-finger</keyword>
<evidence type="ECO:0000256" key="3">
    <source>
        <dbReference type="ARBA" id="ARBA00022833"/>
    </source>
</evidence>
<keyword evidence="6" id="KW-1185">Reference proteome</keyword>
<dbReference type="AlphaFoldDB" id="A0A9J6BRK1"/>
<comment type="caution">
    <text evidence="5">The sequence shown here is derived from an EMBL/GenBank/DDBJ whole genome shotgun (WGS) entry which is preliminary data.</text>
</comment>
<feature type="domain" description="FLYWCH-type" evidence="4">
    <location>
        <begin position="85"/>
        <end position="147"/>
    </location>
</feature>